<keyword evidence="2" id="KW-0328">Glycosyltransferase</keyword>
<dbReference type="Gene3D" id="3.40.50.2000">
    <property type="entry name" value="Glycogen Phosphorylase B"/>
    <property type="match status" value="2"/>
</dbReference>
<proteinExistence type="predicted"/>
<dbReference type="GO" id="GO:1901137">
    <property type="term" value="P:carbohydrate derivative biosynthetic process"/>
    <property type="evidence" value="ECO:0007669"/>
    <property type="project" value="UniProtKB-ARBA"/>
</dbReference>
<dbReference type="SUPFAM" id="SSF53756">
    <property type="entry name" value="UDP-Glycosyltransferase/glycogen phosphorylase"/>
    <property type="match status" value="1"/>
</dbReference>
<dbReference type="GO" id="GO:0016758">
    <property type="term" value="F:hexosyltransferase activity"/>
    <property type="evidence" value="ECO:0007669"/>
    <property type="project" value="TreeGrafter"/>
</dbReference>
<evidence type="ECO:0000313" key="7">
    <source>
        <dbReference type="Proteomes" id="UP000008914"/>
    </source>
</evidence>
<dbReference type="HOGENOM" id="CLU_009583_0_3_11"/>
<dbReference type="STRING" id="710696.Intca_1573"/>
<evidence type="ECO:0000256" key="3">
    <source>
        <dbReference type="ARBA" id="ARBA00022679"/>
    </source>
</evidence>
<dbReference type="InterPro" id="IPR050194">
    <property type="entry name" value="Glycosyltransferase_grp1"/>
</dbReference>
<evidence type="ECO:0000313" key="6">
    <source>
        <dbReference type="EMBL" id="ADU48086.1"/>
    </source>
</evidence>
<protein>
    <recommendedName>
        <fullName evidence="1">D-inositol 3-phosphate glycosyltransferase</fullName>
    </recommendedName>
</protein>
<evidence type="ECO:0000256" key="1">
    <source>
        <dbReference type="ARBA" id="ARBA00021292"/>
    </source>
</evidence>
<dbReference type="AlphaFoldDB" id="E6S8U9"/>
<gene>
    <name evidence="6" type="ordered locus">Intca_1573</name>
</gene>
<accession>E6S8U9</accession>
<evidence type="ECO:0000259" key="5">
    <source>
        <dbReference type="Pfam" id="PF13439"/>
    </source>
</evidence>
<dbReference type="PANTHER" id="PTHR45947:SF3">
    <property type="entry name" value="SULFOQUINOVOSYL TRANSFERASE SQD2"/>
    <property type="match status" value="1"/>
</dbReference>
<feature type="domain" description="Glycosyltransferase subfamily 4-like N-terminal" evidence="5">
    <location>
        <begin position="16"/>
        <end position="182"/>
    </location>
</feature>
<dbReference type="InterPro" id="IPR001296">
    <property type="entry name" value="Glyco_trans_1"/>
</dbReference>
<feature type="domain" description="Glycosyl transferase family 1" evidence="4">
    <location>
        <begin position="210"/>
        <end position="364"/>
    </location>
</feature>
<dbReference type="CDD" id="cd03801">
    <property type="entry name" value="GT4_PimA-like"/>
    <property type="match status" value="1"/>
</dbReference>
<dbReference type="InterPro" id="IPR028098">
    <property type="entry name" value="Glyco_trans_4-like_N"/>
</dbReference>
<dbReference type="EMBL" id="CP002343">
    <property type="protein sequence ID" value="ADU48086.1"/>
    <property type="molecule type" value="Genomic_DNA"/>
</dbReference>
<dbReference type="Proteomes" id="UP000008914">
    <property type="component" value="Chromosome"/>
</dbReference>
<evidence type="ECO:0000259" key="4">
    <source>
        <dbReference type="Pfam" id="PF00534"/>
    </source>
</evidence>
<keyword evidence="3 6" id="KW-0808">Transferase</keyword>
<dbReference type="Pfam" id="PF00534">
    <property type="entry name" value="Glycos_transf_1"/>
    <property type="match status" value="1"/>
</dbReference>
<sequence length="389" mass="41170">MESLVRILMVLGESTGGIGGHVDRLSQDLRAAGHDVQVATSAATAAAFQWGDAHPLWPVHRGWSAPRGLVDWHLLKNLAGTVDVVHAHGHQAAVVAAVAVARAKPRPALVISLHNTLPPSLVAGADRMPLGPSRARASVAGVARSSIRWALRRAALVTGASADLVELAEQLGAHRATLATVPSPAVEQLLATPTPSEAARRETRRALREQGHDLDETRPLVLTVARLAPQKDLPSLVAAARSVRTPASWVVVGGGDERLRASLESELSGIPLRLVGPQRDVARWLRAADVFVLPSRWEARALVVQEAMAAGLPVVTTRTGGLPDLVGDAGLLVPVGDPGSLAAAVEHLLSDGPLRRRLGEAARARARAWATPEEEARRWVSRYTEALRG</sequence>
<keyword evidence="7" id="KW-1185">Reference proteome</keyword>
<name>E6S8U9_INTC7</name>
<dbReference type="PANTHER" id="PTHR45947">
    <property type="entry name" value="SULFOQUINOVOSYL TRANSFERASE SQD2"/>
    <property type="match status" value="1"/>
</dbReference>
<evidence type="ECO:0000256" key="2">
    <source>
        <dbReference type="ARBA" id="ARBA00022676"/>
    </source>
</evidence>
<dbReference type="KEGG" id="ica:Intca_1573"/>
<dbReference type="eggNOG" id="COG0297">
    <property type="taxonomic scope" value="Bacteria"/>
</dbReference>
<organism evidence="6 7">
    <name type="scientific">Intrasporangium calvum (strain ATCC 23552 / DSM 43043 / JCM 3097 / NBRC 12989 / NCIMB 10167 / NRRL B-3866 / 7 KIP)</name>
    <dbReference type="NCBI Taxonomy" id="710696"/>
    <lineage>
        <taxon>Bacteria</taxon>
        <taxon>Bacillati</taxon>
        <taxon>Actinomycetota</taxon>
        <taxon>Actinomycetes</taxon>
        <taxon>Micrococcales</taxon>
        <taxon>Intrasporangiaceae</taxon>
        <taxon>Intrasporangium</taxon>
    </lineage>
</organism>
<reference evidence="6 7" key="1">
    <citation type="journal article" date="2010" name="Stand. Genomic Sci.">
        <title>Complete genome sequence of Intrasporangium calvum type strain (7 KIP).</title>
        <authorList>
            <person name="Del Rio T.G."/>
            <person name="Chertkov O."/>
            <person name="Yasawong M."/>
            <person name="Lucas S."/>
            <person name="Deshpande S."/>
            <person name="Cheng J.F."/>
            <person name="Detter C."/>
            <person name="Tapia R."/>
            <person name="Han C."/>
            <person name="Goodwin L."/>
            <person name="Pitluck S."/>
            <person name="Liolios K."/>
            <person name="Ivanova N."/>
            <person name="Mavromatis K."/>
            <person name="Pati A."/>
            <person name="Chen A."/>
            <person name="Palaniappan K."/>
            <person name="Land M."/>
            <person name="Hauser L."/>
            <person name="Chang Y.J."/>
            <person name="Jeffries C.D."/>
            <person name="Rohde M."/>
            <person name="Pukall R."/>
            <person name="Sikorski J."/>
            <person name="Goker M."/>
            <person name="Woyke T."/>
            <person name="Bristow J."/>
            <person name="Eisen J.A."/>
            <person name="Markowitz V."/>
            <person name="Hugenholtz P."/>
            <person name="Kyrpides N.C."/>
            <person name="Klenk H.P."/>
            <person name="Lapidus A."/>
        </authorList>
    </citation>
    <scope>NUCLEOTIDE SEQUENCE [LARGE SCALE GENOMIC DNA]</scope>
    <source>
        <strain evidence="7">ATCC 23552 / DSM 43043 / JCM 3097 / NBRC 12989 / 7 KIP</strain>
    </source>
</reference>
<dbReference type="Pfam" id="PF13439">
    <property type="entry name" value="Glyco_transf_4"/>
    <property type="match status" value="1"/>
</dbReference>